<sequence>MEILDLQGVTKLTSTTILLANIPYTSNSLSCSTLPKGYPACDALMRGAILQAGATGSVSSCSITVRCIEFSTTTLTFMDFYGAVSNTFFRSDSVAIWQSQAIVAFLALNQATGSSNNVVWILFTYLHVPIIVHSANGAPSIAAIASNCSFMSVYPMAEGFFEPALVPLVIRPQLWTCTKVYKPSCWITKSFSLSLTVTAQRCTSRAAGLRSHFHSR</sequence>
<proteinExistence type="predicted"/>
<reference evidence="2" key="1">
    <citation type="submission" date="2015-09" db="EMBL/GenBank/DDBJ databases">
        <authorList>
            <consortium name="Pathogen Informatics"/>
        </authorList>
    </citation>
    <scope>NUCLEOTIDE SEQUENCE [LARGE SCALE GENOMIC DNA]</scope>
    <source>
        <strain evidence="2">Lake Konstanz</strain>
    </source>
</reference>
<keyword evidence="2" id="KW-1185">Reference proteome</keyword>
<dbReference type="Proteomes" id="UP000051952">
    <property type="component" value="Unassembled WGS sequence"/>
</dbReference>
<dbReference type="EMBL" id="CYKH01001539">
    <property type="protein sequence ID" value="CUI14674.1"/>
    <property type="molecule type" value="Genomic_DNA"/>
</dbReference>
<name>A0A0S4KG61_BODSA</name>
<dbReference type="AlphaFoldDB" id="A0A0S4KG61"/>
<protein>
    <submittedName>
        <fullName evidence="1">Uncharacterized protein</fullName>
    </submittedName>
</protein>
<dbReference type="VEuPathDB" id="TriTrypDB:BSAL_10620"/>
<evidence type="ECO:0000313" key="1">
    <source>
        <dbReference type="EMBL" id="CUI14674.1"/>
    </source>
</evidence>
<gene>
    <name evidence="1" type="ORF">BSAL_10620</name>
</gene>
<accession>A0A0S4KG61</accession>
<organism evidence="1 2">
    <name type="scientific">Bodo saltans</name>
    <name type="common">Flagellated protozoan</name>
    <dbReference type="NCBI Taxonomy" id="75058"/>
    <lineage>
        <taxon>Eukaryota</taxon>
        <taxon>Discoba</taxon>
        <taxon>Euglenozoa</taxon>
        <taxon>Kinetoplastea</taxon>
        <taxon>Metakinetoplastina</taxon>
        <taxon>Eubodonida</taxon>
        <taxon>Bodonidae</taxon>
        <taxon>Bodo</taxon>
    </lineage>
</organism>
<evidence type="ECO:0000313" key="2">
    <source>
        <dbReference type="Proteomes" id="UP000051952"/>
    </source>
</evidence>